<dbReference type="AlphaFoldDB" id="E4RWH5"/>
<dbReference type="GO" id="GO:0005886">
    <property type="term" value="C:plasma membrane"/>
    <property type="evidence" value="ECO:0007669"/>
    <property type="project" value="UniProtKB-SubCell"/>
</dbReference>
<feature type="transmembrane region" description="Helical" evidence="1">
    <location>
        <begin position="26"/>
        <end position="45"/>
    </location>
</feature>
<reference key="1">
    <citation type="submission" date="2010-11" db="EMBL/GenBank/DDBJ databases">
        <title>The complete genome of Leadbetterella byssophila DSM 17132.</title>
        <authorList>
            <consortium name="US DOE Joint Genome Institute (JGI-PGF)"/>
            <person name="Lucas S."/>
            <person name="Copeland A."/>
            <person name="Lapidus A."/>
            <person name="Glavina del Rio T."/>
            <person name="Dalin E."/>
            <person name="Tice H."/>
            <person name="Bruce D."/>
            <person name="Goodwin L."/>
            <person name="Pitluck S."/>
            <person name="Kyrpides N."/>
            <person name="Mavromatis K."/>
            <person name="Ivanova N."/>
            <person name="Teshima H."/>
            <person name="Brettin T."/>
            <person name="Detter J.C."/>
            <person name="Han C."/>
            <person name="Tapia R."/>
            <person name="Land M."/>
            <person name="Hauser L."/>
            <person name="Markowitz V."/>
            <person name="Cheng J.-F."/>
            <person name="Hugenholtz P."/>
            <person name="Woyke T."/>
            <person name="Wu D."/>
            <person name="Tindall B."/>
            <person name="Pomrenke H.G."/>
            <person name="Brambilla E."/>
            <person name="Klenk H.-P."/>
            <person name="Eisen J.A."/>
        </authorList>
    </citation>
    <scope>NUCLEOTIDE SEQUENCE [LARGE SCALE GENOMIC DNA]</scope>
    <source>
        <strain>DSM 17132</strain>
    </source>
</reference>
<dbReference type="eggNOG" id="COG1277">
    <property type="taxonomic scope" value="Bacteria"/>
</dbReference>
<dbReference type="GO" id="GO:0140359">
    <property type="term" value="F:ABC-type transporter activity"/>
    <property type="evidence" value="ECO:0007669"/>
    <property type="project" value="InterPro"/>
</dbReference>
<proteinExistence type="predicted"/>
<sequence>MIAQTTSPLQVMVNKEMTDHIKSRRFLILLGLLILIFAGTLYLALTRIKDVPVENDANFVILKLFSLSDGTLPTFHVFLNFLGPLLGIAMGFDAINGEWNKRTLIRIMAQPVYRDHLLLAKFFGAIQVLAVLFFSISLIMMGAGIFYTGVLPEPAEVLRILAFTLLNLVYISFWLGLAICSSVYFKNVATSALVCIGIWLFLTIIYKMLVNAVAAALVPKGYLMPEEIVSYQQVIINFLRLDPGHLYNDAATTLLLPSVRSVSAISMEQMSGAIPAPLSFMNSLLAVWPQVTGLLAGTTLWFALAYYLFMRKEIKA</sequence>
<keyword evidence="1" id="KW-0472">Membrane</keyword>
<dbReference type="PANTHER" id="PTHR43471">
    <property type="entry name" value="ABC TRANSPORTER PERMEASE"/>
    <property type="match status" value="1"/>
</dbReference>
<keyword evidence="1" id="KW-0812">Transmembrane</keyword>
<dbReference type="Pfam" id="PF12679">
    <property type="entry name" value="ABC2_membrane_2"/>
    <property type="match status" value="1"/>
</dbReference>
<keyword evidence="1" id="KW-1133">Transmembrane helix</keyword>
<keyword evidence="3" id="KW-1185">Reference proteome</keyword>
<evidence type="ECO:0000313" key="3">
    <source>
        <dbReference type="Proteomes" id="UP000007435"/>
    </source>
</evidence>
<feature type="transmembrane region" description="Helical" evidence="1">
    <location>
        <begin position="287"/>
        <end position="309"/>
    </location>
</feature>
<dbReference type="KEGG" id="lby:Lbys_3255"/>
<dbReference type="OrthoDB" id="9795677at2"/>
<dbReference type="STRING" id="649349.Lbys_3255"/>
<reference evidence="2 3" key="2">
    <citation type="journal article" date="2011" name="Stand. Genomic Sci.">
        <title>Complete genome sequence of Leadbetterella byssophila type strain (4M15).</title>
        <authorList>
            <person name="Abt B."/>
            <person name="Teshima H."/>
            <person name="Lucas S."/>
            <person name="Lapidus A."/>
            <person name="Del Rio T.G."/>
            <person name="Nolan M."/>
            <person name="Tice H."/>
            <person name="Cheng J.F."/>
            <person name="Pitluck S."/>
            <person name="Liolios K."/>
            <person name="Pagani I."/>
            <person name="Ivanova N."/>
            <person name="Mavromatis K."/>
            <person name="Pati A."/>
            <person name="Tapia R."/>
            <person name="Han C."/>
            <person name="Goodwin L."/>
            <person name="Chen A."/>
            <person name="Palaniappan K."/>
            <person name="Land M."/>
            <person name="Hauser L."/>
            <person name="Chang Y.J."/>
            <person name="Jeffries C.D."/>
            <person name="Rohde M."/>
            <person name="Goker M."/>
            <person name="Tindall B.J."/>
            <person name="Detter J.C."/>
            <person name="Woyke T."/>
            <person name="Bristow J."/>
            <person name="Eisen J.A."/>
            <person name="Markowitz V."/>
            <person name="Hugenholtz P."/>
            <person name="Klenk H.P."/>
            <person name="Kyrpides N.C."/>
        </authorList>
    </citation>
    <scope>NUCLEOTIDE SEQUENCE [LARGE SCALE GENOMIC DNA]</scope>
    <source>
        <strain evidence="3">DSM 17132 / JCM 16389 / KACC 11308 / NBRC 106382 / 4M15</strain>
    </source>
</reference>
<evidence type="ECO:0000313" key="2">
    <source>
        <dbReference type="EMBL" id="ADQ18915.1"/>
    </source>
</evidence>
<dbReference type="PANTHER" id="PTHR43471:SF14">
    <property type="entry name" value="ABC-2 TYPE TRANSPORT SYSTEM PERMEASE PROTEIN"/>
    <property type="match status" value="1"/>
</dbReference>
<accession>E4RWH5</accession>
<feature type="transmembrane region" description="Helical" evidence="1">
    <location>
        <begin position="117"/>
        <end position="148"/>
    </location>
</feature>
<dbReference type="RefSeq" id="WP_013409942.1">
    <property type="nucleotide sequence ID" value="NC_014655.1"/>
</dbReference>
<organism evidence="2 3">
    <name type="scientific">Leadbetterella byssophila (strain DSM 17132 / JCM 16389 / KACC 11308 / NBRC 106382 / 4M15)</name>
    <dbReference type="NCBI Taxonomy" id="649349"/>
    <lineage>
        <taxon>Bacteria</taxon>
        <taxon>Pseudomonadati</taxon>
        <taxon>Bacteroidota</taxon>
        <taxon>Cytophagia</taxon>
        <taxon>Cytophagales</taxon>
        <taxon>Leadbetterellaceae</taxon>
        <taxon>Leadbetterella</taxon>
    </lineage>
</organism>
<name>E4RWH5_LEAB4</name>
<dbReference type="HOGENOM" id="CLU_068384_0_0_10"/>
<protein>
    <submittedName>
        <fullName evidence="2">ABC transporter permease protein</fullName>
    </submittedName>
</protein>
<dbReference type="EMBL" id="CP002305">
    <property type="protein sequence ID" value="ADQ18915.1"/>
    <property type="molecule type" value="Genomic_DNA"/>
</dbReference>
<feature type="transmembrane region" description="Helical" evidence="1">
    <location>
        <begin position="160"/>
        <end position="185"/>
    </location>
</feature>
<evidence type="ECO:0000256" key="1">
    <source>
        <dbReference type="SAM" id="Phobius"/>
    </source>
</evidence>
<feature type="transmembrane region" description="Helical" evidence="1">
    <location>
        <begin position="75"/>
        <end position="96"/>
    </location>
</feature>
<feature type="transmembrane region" description="Helical" evidence="1">
    <location>
        <begin position="192"/>
        <end position="218"/>
    </location>
</feature>
<dbReference type="Proteomes" id="UP000007435">
    <property type="component" value="Chromosome"/>
</dbReference>
<gene>
    <name evidence="2" type="ordered locus">Lbys_3255</name>
</gene>